<organism evidence="3 4">
    <name type="scientific">Microbacterium foliorum</name>
    <dbReference type="NCBI Taxonomy" id="104336"/>
    <lineage>
        <taxon>Bacteria</taxon>
        <taxon>Bacillati</taxon>
        <taxon>Actinomycetota</taxon>
        <taxon>Actinomycetes</taxon>
        <taxon>Micrococcales</taxon>
        <taxon>Microbacteriaceae</taxon>
        <taxon>Microbacterium</taxon>
    </lineage>
</organism>
<evidence type="ECO:0008006" key="5">
    <source>
        <dbReference type="Google" id="ProtNLM"/>
    </source>
</evidence>
<protein>
    <recommendedName>
        <fullName evidence="5">DUF349 domain-containing protein</fullName>
    </recommendedName>
</protein>
<feature type="compositionally biased region" description="Pro residues" evidence="2">
    <location>
        <begin position="8"/>
        <end position="25"/>
    </location>
</feature>
<feature type="coiled-coil region" evidence="1">
    <location>
        <begin position="400"/>
        <end position="434"/>
    </location>
</feature>
<sequence length="452" mass="49023">MSATEPSKPTPPVPAPPAAPLPRKVPTPAAVAPAAAAASAASSSDAAKWGRVTDDGTVEVREGEDWRVVGQYPDGTPDEALAYFVRKYEDIAFKVHTLEQRHQAGGASAADLVKQAGHLLAEATDAAAVGDLAGLRERLNALTSSLSEATAQEAQQAKELVDKAIADRTALVERAEEIAARDLSKVQWKQVTAELGELFDAWQAQQQNGPRLSKGVSQQLWKRFRDARGTVDKARRAFYSELDDTHKTARDAKTRLVERAEALAPRGVDGIPAYRTLLDEWKAAGRAGRKADDALWARFKAAGDALYSARAEQSAAEEADSAPKIEARQALLEEAKAVADEPNIKRARALLTGIQRQWDEIGRIFPRDKERALDDRLRVIEQALKAREEVDWKKNNPETKARANDMSSQLLEAIEKLEAELAAAEKSGDKKAAKAAADALEARRAWLNALGG</sequence>
<dbReference type="EMBL" id="JAVIZQ010000001">
    <property type="protein sequence ID" value="MDR6141593.1"/>
    <property type="molecule type" value="Genomic_DNA"/>
</dbReference>
<accession>A0ABU1HPN7</accession>
<name>A0ABU1HPN7_9MICO</name>
<reference evidence="3 4" key="1">
    <citation type="submission" date="2023-08" db="EMBL/GenBank/DDBJ databases">
        <title>Functional and genomic diversity of the sorghum phyllosphere microbiome.</title>
        <authorList>
            <person name="Shade A."/>
        </authorList>
    </citation>
    <scope>NUCLEOTIDE SEQUENCE [LARGE SCALE GENOMIC DNA]</scope>
    <source>
        <strain evidence="3 4">SORGH_AS_0445</strain>
    </source>
</reference>
<comment type="caution">
    <text evidence="3">The sequence shown here is derived from an EMBL/GenBank/DDBJ whole genome shotgun (WGS) entry which is preliminary data.</text>
</comment>
<gene>
    <name evidence="3" type="ORF">QE375_001147</name>
</gene>
<proteinExistence type="predicted"/>
<evidence type="ECO:0000256" key="1">
    <source>
        <dbReference type="SAM" id="Coils"/>
    </source>
</evidence>
<evidence type="ECO:0000256" key="2">
    <source>
        <dbReference type="SAM" id="MobiDB-lite"/>
    </source>
</evidence>
<keyword evidence="4" id="KW-1185">Reference proteome</keyword>
<evidence type="ECO:0000313" key="4">
    <source>
        <dbReference type="Proteomes" id="UP001249291"/>
    </source>
</evidence>
<dbReference type="InterPro" id="IPR007139">
    <property type="entry name" value="DUF349"/>
</dbReference>
<dbReference type="Proteomes" id="UP001249291">
    <property type="component" value="Unassembled WGS sequence"/>
</dbReference>
<feature type="region of interest" description="Disordered" evidence="2">
    <location>
        <begin position="1"/>
        <end position="56"/>
    </location>
</feature>
<keyword evidence="1" id="KW-0175">Coiled coil</keyword>
<dbReference type="RefSeq" id="WP_079112825.1">
    <property type="nucleotide sequence ID" value="NZ_CP019892.1"/>
</dbReference>
<evidence type="ECO:0000313" key="3">
    <source>
        <dbReference type="EMBL" id="MDR6141593.1"/>
    </source>
</evidence>
<feature type="compositionally biased region" description="Low complexity" evidence="2">
    <location>
        <begin position="26"/>
        <end position="47"/>
    </location>
</feature>
<dbReference type="Pfam" id="PF03993">
    <property type="entry name" value="DUF349"/>
    <property type="match status" value="3"/>
</dbReference>